<evidence type="ECO:0000256" key="3">
    <source>
        <dbReference type="ARBA" id="ARBA00012438"/>
    </source>
</evidence>
<dbReference type="SUPFAM" id="SSF47226">
    <property type="entry name" value="Histidine-containing phosphotransfer domain, HPT domain"/>
    <property type="match status" value="1"/>
</dbReference>
<dbReference type="SUPFAM" id="SSF55874">
    <property type="entry name" value="ATPase domain of HSP90 chaperone/DNA topoisomerase II/histidine kinase"/>
    <property type="match status" value="1"/>
</dbReference>
<dbReference type="Pfam" id="PF02518">
    <property type="entry name" value="HATPase_c"/>
    <property type="match status" value="1"/>
</dbReference>
<evidence type="ECO:0000259" key="20">
    <source>
        <dbReference type="PROSITE" id="PS50109"/>
    </source>
</evidence>
<dbReference type="SMART" id="SM00387">
    <property type="entry name" value="HATPase_c"/>
    <property type="match status" value="1"/>
</dbReference>
<dbReference type="InterPro" id="IPR003594">
    <property type="entry name" value="HATPase_dom"/>
</dbReference>
<dbReference type="Proteomes" id="UP000592294">
    <property type="component" value="Unassembled WGS sequence"/>
</dbReference>
<feature type="modified residue" description="Phosphohistidine" evidence="16">
    <location>
        <position position="786"/>
    </location>
</feature>
<feature type="domain" description="Histidine kinase" evidence="20">
    <location>
        <begin position="333"/>
        <end position="558"/>
    </location>
</feature>
<evidence type="ECO:0000256" key="17">
    <source>
        <dbReference type="PROSITE-ProRule" id="PRU00169"/>
    </source>
</evidence>
<protein>
    <recommendedName>
        <fullName evidence="15">Sensory/regulatory protein RpfC</fullName>
        <ecNumber evidence="3">2.7.13.3</ecNumber>
    </recommendedName>
</protein>
<dbReference type="EMBL" id="JABZEO010000003">
    <property type="protein sequence ID" value="NVZ08580.1"/>
    <property type="molecule type" value="Genomic_DNA"/>
</dbReference>
<dbReference type="InterPro" id="IPR008207">
    <property type="entry name" value="Sig_transdc_His_kin_Hpt_dom"/>
</dbReference>
<keyword evidence="10" id="KW-0067">ATP-binding</keyword>
<evidence type="ECO:0000256" key="7">
    <source>
        <dbReference type="ARBA" id="ARBA00022692"/>
    </source>
</evidence>
<accession>A0A850RC86</accession>
<gene>
    <name evidence="24" type="ORF">HW932_04825</name>
</gene>
<dbReference type="FunFam" id="3.30.565.10:FF:000010">
    <property type="entry name" value="Sensor histidine kinase RcsC"/>
    <property type="match status" value="1"/>
</dbReference>
<dbReference type="InterPro" id="IPR003661">
    <property type="entry name" value="HisK_dim/P_dom"/>
</dbReference>
<keyword evidence="25" id="KW-1185">Reference proteome</keyword>
<dbReference type="GO" id="GO:0005886">
    <property type="term" value="C:plasma membrane"/>
    <property type="evidence" value="ECO:0007669"/>
    <property type="project" value="UniProtKB-SubCell"/>
</dbReference>
<feature type="coiled-coil region" evidence="18">
    <location>
        <begin position="299"/>
        <end position="326"/>
    </location>
</feature>
<evidence type="ECO:0000256" key="8">
    <source>
        <dbReference type="ARBA" id="ARBA00022741"/>
    </source>
</evidence>
<keyword evidence="6" id="KW-0808">Transferase</keyword>
<comment type="catalytic activity">
    <reaction evidence="1">
        <text>ATP + protein L-histidine = ADP + protein N-phospho-L-histidine.</text>
        <dbReference type="EC" id="2.7.13.3"/>
    </reaction>
</comment>
<comment type="subcellular location">
    <subcellularLocation>
        <location evidence="2">Cell membrane</location>
        <topology evidence="2">Multi-pass membrane protein</topology>
    </subcellularLocation>
</comment>
<dbReference type="Pfam" id="PF01627">
    <property type="entry name" value="Hpt"/>
    <property type="match status" value="1"/>
</dbReference>
<keyword evidence="11 19" id="KW-1133">Transmembrane helix</keyword>
<dbReference type="FunFam" id="1.10.287.130:FF:000002">
    <property type="entry name" value="Two-component osmosensing histidine kinase"/>
    <property type="match status" value="1"/>
</dbReference>
<dbReference type="Pfam" id="PF00512">
    <property type="entry name" value="HisKA"/>
    <property type="match status" value="1"/>
</dbReference>
<organism evidence="24 25">
    <name type="scientific">Allochromatium humboldtianum</name>
    <dbReference type="NCBI Taxonomy" id="504901"/>
    <lineage>
        <taxon>Bacteria</taxon>
        <taxon>Pseudomonadati</taxon>
        <taxon>Pseudomonadota</taxon>
        <taxon>Gammaproteobacteria</taxon>
        <taxon>Chromatiales</taxon>
        <taxon>Chromatiaceae</taxon>
        <taxon>Allochromatium</taxon>
    </lineage>
</organism>
<evidence type="ECO:0000256" key="11">
    <source>
        <dbReference type="ARBA" id="ARBA00022989"/>
    </source>
</evidence>
<dbReference type="EC" id="2.7.13.3" evidence="3"/>
<keyword evidence="8" id="KW-0547">Nucleotide-binding</keyword>
<feature type="domain" description="HAMP" evidence="22">
    <location>
        <begin position="251"/>
        <end position="304"/>
    </location>
</feature>
<feature type="modified residue" description="4-aspartylphosphate" evidence="17">
    <location>
        <position position="641"/>
    </location>
</feature>
<evidence type="ECO:0000256" key="18">
    <source>
        <dbReference type="SAM" id="Coils"/>
    </source>
</evidence>
<proteinExistence type="predicted"/>
<evidence type="ECO:0000313" key="24">
    <source>
        <dbReference type="EMBL" id="NVZ08580.1"/>
    </source>
</evidence>
<keyword evidence="9" id="KW-0418">Kinase</keyword>
<feature type="domain" description="Response regulatory" evidence="21">
    <location>
        <begin position="589"/>
        <end position="708"/>
    </location>
</feature>
<keyword evidence="7 19" id="KW-0812">Transmembrane</keyword>
<evidence type="ECO:0000256" key="19">
    <source>
        <dbReference type="SAM" id="Phobius"/>
    </source>
</evidence>
<evidence type="ECO:0000259" key="23">
    <source>
        <dbReference type="PROSITE" id="PS50894"/>
    </source>
</evidence>
<dbReference type="InterPro" id="IPR004358">
    <property type="entry name" value="Sig_transdc_His_kin-like_C"/>
</dbReference>
<dbReference type="SMART" id="SM00388">
    <property type="entry name" value="HisKA"/>
    <property type="match status" value="1"/>
</dbReference>
<dbReference type="AlphaFoldDB" id="A0A850RC86"/>
<dbReference type="RefSeq" id="WP_176975372.1">
    <property type="nucleotide sequence ID" value="NZ_JABZEO010000003.1"/>
</dbReference>
<dbReference type="Gene3D" id="6.10.340.10">
    <property type="match status" value="1"/>
</dbReference>
<evidence type="ECO:0000256" key="1">
    <source>
        <dbReference type="ARBA" id="ARBA00000085"/>
    </source>
</evidence>
<dbReference type="Gene3D" id="1.20.120.160">
    <property type="entry name" value="HPT domain"/>
    <property type="match status" value="1"/>
</dbReference>
<comment type="subunit">
    <text evidence="14">At low DSF concentrations, interacts with RpfF.</text>
</comment>
<dbReference type="Gene3D" id="3.30.565.10">
    <property type="entry name" value="Histidine kinase-like ATPase, C-terminal domain"/>
    <property type="match status" value="1"/>
</dbReference>
<dbReference type="CDD" id="cd00082">
    <property type="entry name" value="HisKA"/>
    <property type="match status" value="1"/>
</dbReference>
<dbReference type="Pfam" id="PF00072">
    <property type="entry name" value="Response_reg"/>
    <property type="match status" value="1"/>
</dbReference>
<dbReference type="SMART" id="SM00304">
    <property type="entry name" value="HAMP"/>
    <property type="match status" value="1"/>
</dbReference>
<reference evidence="24 25" key="1">
    <citation type="submission" date="2020-06" db="EMBL/GenBank/DDBJ databases">
        <title>Whole-genome sequence of Allochromatium humboldtianum DSM 21881, type strain.</title>
        <authorList>
            <person name="Kyndt J.A."/>
            <person name="Meyer T.E."/>
        </authorList>
    </citation>
    <scope>NUCLEOTIDE SEQUENCE [LARGE SCALE GENOMIC DNA]</scope>
    <source>
        <strain evidence="24 25">DSM 21881</strain>
    </source>
</reference>
<evidence type="ECO:0000259" key="21">
    <source>
        <dbReference type="PROSITE" id="PS50110"/>
    </source>
</evidence>
<evidence type="ECO:0000256" key="6">
    <source>
        <dbReference type="ARBA" id="ARBA00022679"/>
    </source>
</evidence>
<feature type="domain" description="HPt" evidence="23">
    <location>
        <begin position="747"/>
        <end position="839"/>
    </location>
</feature>
<dbReference type="InterPro" id="IPR036890">
    <property type="entry name" value="HATPase_C_sf"/>
</dbReference>
<keyword evidence="4" id="KW-1003">Cell membrane</keyword>
<dbReference type="SMART" id="SM00073">
    <property type="entry name" value="HPT"/>
    <property type="match status" value="1"/>
</dbReference>
<dbReference type="InterPro" id="IPR036641">
    <property type="entry name" value="HPT_dom_sf"/>
</dbReference>
<dbReference type="SMART" id="SM00448">
    <property type="entry name" value="REC"/>
    <property type="match status" value="1"/>
</dbReference>
<dbReference type="SUPFAM" id="SSF47384">
    <property type="entry name" value="Homodimeric domain of signal transducing histidine kinase"/>
    <property type="match status" value="1"/>
</dbReference>
<evidence type="ECO:0000256" key="12">
    <source>
        <dbReference type="ARBA" id="ARBA00023012"/>
    </source>
</evidence>
<dbReference type="InterPro" id="IPR001789">
    <property type="entry name" value="Sig_transdc_resp-reg_receiver"/>
</dbReference>
<keyword evidence="5 17" id="KW-0597">Phosphoprotein</keyword>
<dbReference type="InterPro" id="IPR003660">
    <property type="entry name" value="HAMP_dom"/>
</dbReference>
<dbReference type="Gene3D" id="1.10.287.130">
    <property type="match status" value="1"/>
</dbReference>
<evidence type="ECO:0000256" key="2">
    <source>
        <dbReference type="ARBA" id="ARBA00004651"/>
    </source>
</evidence>
<dbReference type="InterPro" id="IPR005467">
    <property type="entry name" value="His_kinase_dom"/>
</dbReference>
<dbReference type="InterPro" id="IPR011006">
    <property type="entry name" value="CheY-like_superfamily"/>
</dbReference>
<dbReference type="GO" id="GO:0000155">
    <property type="term" value="F:phosphorelay sensor kinase activity"/>
    <property type="evidence" value="ECO:0007669"/>
    <property type="project" value="InterPro"/>
</dbReference>
<name>A0A850RC86_9GAMM</name>
<evidence type="ECO:0000256" key="14">
    <source>
        <dbReference type="ARBA" id="ARBA00064003"/>
    </source>
</evidence>
<dbReference type="CDD" id="cd16922">
    <property type="entry name" value="HATPase_EvgS-ArcB-TorS-like"/>
    <property type="match status" value="1"/>
</dbReference>
<keyword evidence="18" id="KW-0175">Coiled coil</keyword>
<dbReference type="CDD" id="cd17546">
    <property type="entry name" value="REC_hyHK_CKI1_RcsC-like"/>
    <property type="match status" value="1"/>
</dbReference>
<evidence type="ECO:0000256" key="15">
    <source>
        <dbReference type="ARBA" id="ARBA00068150"/>
    </source>
</evidence>
<dbReference type="PROSITE" id="PS50109">
    <property type="entry name" value="HIS_KIN"/>
    <property type="match status" value="1"/>
</dbReference>
<dbReference type="PROSITE" id="PS50110">
    <property type="entry name" value="RESPONSE_REGULATORY"/>
    <property type="match status" value="1"/>
</dbReference>
<dbReference type="Gene3D" id="3.40.50.2300">
    <property type="match status" value="1"/>
</dbReference>
<evidence type="ECO:0000256" key="5">
    <source>
        <dbReference type="ARBA" id="ARBA00022553"/>
    </source>
</evidence>
<feature type="transmembrane region" description="Helical" evidence="19">
    <location>
        <begin position="227"/>
        <end position="249"/>
    </location>
</feature>
<comment type="caution">
    <text evidence="24">The sequence shown here is derived from an EMBL/GenBank/DDBJ whole genome shotgun (WGS) entry which is preliminary data.</text>
</comment>
<dbReference type="InterPro" id="IPR036097">
    <property type="entry name" value="HisK_dim/P_sf"/>
</dbReference>
<evidence type="ECO:0000256" key="10">
    <source>
        <dbReference type="ARBA" id="ARBA00022840"/>
    </source>
</evidence>
<dbReference type="PANTHER" id="PTHR45339:SF1">
    <property type="entry name" value="HYBRID SIGNAL TRANSDUCTION HISTIDINE KINASE J"/>
    <property type="match status" value="1"/>
</dbReference>
<dbReference type="SUPFAM" id="SSF52172">
    <property type="entry name" value="CheY-like"/>
    <property type="match status" value="1"/>
</dbReference>
<evidence type="ECO:0000259" key="22">
    <source>
        <dbReference type="PROSITE" id="PS50885"/>
    </source>
</evidence>
<evidence type="ECO:0000256" key="4">
    <source>
        <dbReference type="ARBA" id="ARBA00022475"/>
    </source>
</evidence>
<dbReference type="CDD" id="cd00088">
    <property type="entry name" value="HPT"/>
    <property type="match status" value="1"/>
</dbReference>
<sequence length="929" mass="103001">MKLSHLATALSIALLLMLGANGSFTLLAWKAHARLTEVLDHRQRALVLVDELRQESELLGRLVGLYVNSGDTRFLLYYYDILAIREGEKPRLAHPTPLLYWEAVIAGESEHRALDSGQRQSLRERMRSLGLVAAELEVLDQALAASEALKELEQIAFAATQGLYDPLKREFVSDGTPNRAYARERIDSRDYQRLRWALSQSIETLLTRVDRRTGIELAEARARLQSWIWASGLWFLLMIPLVAIGLHVLNGYVLRPVARLRATAGQLVERDYGARVGTLDGVEELEVLGSTLDEMARAVESDIEQRKGAQRELERARQRAESATLAKSRFLANMSHEIRTPMNAVIGMLYLALDTQLDARQRDYLVNAQSAARSLLGILNDILDFSKVEAGRLELESRPLSLDQVIEEALVLVRQSAVEKGLVLSFAPDRSWTAREPLDLIGDSLRLRQILVNLLSNAVKFTHRGQVRLTLELLAVNALEARLAFRVEDTGIGMTPEQCSRLFQEFTQADGSTTREYGGTGLGLVICKRLVEMMGGRLEVESRPGLGSTFAFEIGLQRAPAGADPIPSSDHFDDGSRPAAPVGSLKGMRILLVEDNPLNRQLAVELLRKQGARIDVALDGQEALGRLAAHPPDHYAVVLMDLQMPVLDGYEATARIRAQERYAELPIIAMSAHALSEERERALALGMQGYLTKPFEPSTLYALLAAHHHVDTGDDTATPVACPASRVEAPLVPGLDSQQGLQRVGGDLGFYRRLLDQFLNQYRSQPSAVLSALERGDWAETIRFAHTLKGLAATLGMNAIATAAAELEQMAHKSDPGSRERLQRLIEPLDAMLDHLQAYDWTSITTDGRPTAGEPASCAGSRAELERLIECLDEGNVEALDIWRAQVESFARFLTATTRRQVERALNDFDFETALSLLQMARDMDEMED</sequence>
<keyword evidence="13 19" id="KW-0472">Membrane</keyword>
<dbReference type="PROSITE" id="PS50885">
    <property type="entry name" value="HAMP"/>
    <property type="match status" value="1"/>
</dbReference>
<keyword evidence="12" id="KW-0902">Two-component regulatory system</keyword>
<dbReference type="PANTHER" id="PTHR45339">
    <property type="entry name" value="HYBRID SIGNAL TRANSDUCTION HISTIDINE KINASE J"/>
    <property type="match status" value="1"/>
</dbReference>
<evidence type="ECO:0000256" key="13">
    <source>
        <dbReference type="ARBA" id="ARBA00023136"/>
    </source>
</evidence>
<evidence type="ECO:0000313" key="25">
    <source>
        <dbReference type="Proteomes" id="UP000592294"/>
    </source>
</evidence>
<dbReference type="GO" id="GO:0005524">
    <property type="term" value="F:ATP binding"/>
    <property type="evidence" value="ECO:0007669"/>
    <property type="project" value="UniProtKB-KW"/>
</dbReference>
<dbReference type="PRINTS" id="PR00344">
    <property type="entry name" value="BCTRLSENSOR"/>
</dbReference>
<dbReference type="PROSITE" id="PS50894">
    <property type="entry name" value="HPT"/>
    <property type="match status" value="1"/>
</dbReference>
<evidence type="ECO:0000256" key="9">
    <source>
        <dbReference type="ARBA" id="ARBA00022777"/>
    </source>
</evidence>
<evidence type="ECO:0000256" key="16">
    <source>
        <dbReference type="PROSITE-ProRule" id="PRU00110"/>
    </source>
</evidence>